<gene>
    <name evidence="1" type="ORF">A0O31_01650</name>
</gene>
<dbReference type="STRING" id="56956.A0O31_01650"/>
<proteinExistence type="predicted"/>
<reference evidence="2" key="1">
    <citation type="submission" date="2016-06" db="EMBL/GenBank/DDBJ databases">
        <title>Whole genome sequencing of Thermus brockianus strain GE-1.</title>
        <authorList>
            <person name="Schaefers C."/>
            <person name="Blank S."/>
            <person name="Wiebusch S."/>
            <person name="Elleuche S."/>
            <person name="Antranikian G."/>
        </authorList>
    </citation>
    <scope>NUCLEOTIDE SEQUENCE [LARGE SCALE GENOMIC DNA]</scope>
    <source>
        <strain evidence="2">GE-1</strain>
    </source>
</reference>
<dbReference type="AlphaFoldDB" id="A0A1J0LTT2"/>
<name>A0A1J0LTT2_THEBO</name>
<sequence>MSYADWLPKVQPPWLHGDRGQAWARALGSTLDRTVDAAVDAVQARHPSYADTQALLQLAHDRAMPTFPGEYIDAFRQRVRLARVFWEKAGTLPGVLLWLRAAGYQAFVREHYLDDPAIWAEFSVYLWPEVAAYVTDRWNDGVGAWDDGTPWDYQLAATEVIRIPTLLREVKPAHARVRSIWYVSGLRDAWDDGGAWDDGRTWNPEPIQIL</sequence>
<dbReference type="Proteomes" id="UP000182993">
    <property type="component" value="Chromosome"/>
</dbReference>
<protein>
    <submittedName>
        <fullName evidence="1">Uncharacterized protein</fullName>
    </submittedName>
</protein>
<evidence type="ECO:0000313" key="2">
    <source>
        <dbReference type="Proteomes" id="UP000182993"/>
    </source>
</evidence>
<dbReference type="EMBL" id="CP016312">
    <property type="protein sequence ID" value="APD09758.1"/>
    <property type="molecule type" value="Genomic_DNA"/>
</dbReference>
<accession>A0A1J0LTT2</accession>
<dbReference type="KEGG" id="tbc:A0O31_01650"/>
<organism evidence="1 2">
    <name type="scientific">Thermus brockianus</name>
    <dbReference type="NCBI Taxonomy" id="56956"/>
    <lineage>
        <taxon>Bacteria</taxon>
        <taxon>Thermotogati</taxon>
        <taxon>Deinococcota</taxon>
        <taxon>Deinococci</taxon>
        <taxon>Thermales</taxon>
        <taxon>Thermaceae</taxon>
        <taxon>Thermus</taxon>
    </lineage>
</organism>
<evidence type="ECO:0000313" key="1">
    <source>
        <dbReference type="EMBL" id="APD09758.1"/>
    </source>
</evidence>